<name>A0A316YZC8_9BASI</name>
<dbReference type="RefSeq" id="XP_025594840.1">
    <property type="nucleotide sequence ID" value="XM_025739318.1"/>
</dbReference>
<evidence type="ECO:0000313" key="2">
    <source>
        <dbReference type="Proteomes" id="UP000245946"/>
    </source>
</evidence>
<dbReference type="EMBL" id="KZ819311">
    <property type="protein sequence ID" value="PWN94561.1"/>
    <property type="molecule type" value="Genomic_DNA"/>
</dbReference>
<dbReference type="GeneID" id="37266864"/>
<evidence type="ECO:0000313" key="1">
    <source>
        <dbReference type="EMBL" id="PWN94561.1"/>
    </source>
</evidence>
<keyword evidence="2" id="KW-1185">Reference proteome</keyword>
<dbReference type="Proteomes" id="UP000245946">
    <property type="component" value="Unassembled WGS sequence"/>
</dbReference>
<protein>
    <submittedName>
        <fullName evidence="1">Uncharacterized protein</fullName>
    </submittedName>
</protein>
<accession>A0A316YZC8</accession>
<dbReference type="AlphaFoldDB" id="A0A316YZC8"/>
<reference evidence="1 2" key="1">
    <citation type="journal article" date="2018" name="Mol. Biol. Evol.">
        <title>Broad Genomic Sampling Reveals a Smut Pathogenic Ancestry of the Fungal Clade Ustilaginomycotina.</title>
        <authorList>
            <person name="Kijpornyongpan T."/>
            <person name="Mondo S.J."/>
            <person name="Barry K."/>
            <person name="Sandor L."/>
            <person name="Lee J."/>
            <person name="Lipzen A."/>
            <person name="Pangilinan J."/>
            <person name="LaButti K."/>
            <person name="Hainaut M."/>
            <person name="Henrissat B."/>
            <person name="Grigoriev I.V."/>
            <person name="Spatafora J.W."/>
            <person name="Aime M.C."/>
        </authorList>
    </citation>
    <scope>NUCLEOTIDE SEQUENCE [LARGE SCALE GENOMIC DNA]</scope>
    <source>
        <strain evidence="1 2">MCA 4186</strain>
    </source>
</reference>
<organism evidence="1 2">
    <name type="scientific">Tilletiopsis washingtonensis</name>
    <dbReference type="NCBI Taxonomy" id="58919"/>
    <lineage>
        <taxon>Eukaryota</taxon>
        <taxon>Fungi</taxon>
        <taxon>Dikarya</taxon>
        <taxon>Basidiomycota</taxon>
        <taxon>Ustilaginomycotina</taxon>
        <taxon>Exobasidiomycetes</taxon>
        <taxon>Entylomatales</taxon>
        <taxon>Entylomatales incertae sedis</taxon>
        <taxon>Tilletiopsis</taxon>
    </lineage>
</organism>
<sequence length="192" mass="20898">MQHLPQPPGVRQRAEQTCADDGCSCRSGCWTSRCLVVHVERRLPVRLRSPPFACAMHVCARSSLSMTRQSVPLCAPRRAGCNALRRAAATTSSSPRSLAELASQHSLLRPAQTRLQSRRRSCRAFEVVSLQLAPVPDPRCCHWHRRWGLSAVAVGCAEERLPAACCVEEQDHPAPRASAGRCASLNAGSLSP</sequence>
<proteinExistence type="predicted"/>
<gene>
    <name evidence="1" type="ORF">FA09DRAFT_177573</name>
</gene>